<gene>
    <name evidence="2" type="ORF">CDAUBV1_LOCUS5400</name>
</gene>
<evidence type="ECO:0000313" key="2">
    <source>
        <dbReference type="EMBL" id="CAL5132558.1"/>
    </source>
</evidence>
<evidence type="ECO:0000313" key="3">
    <source>
        <dbReference type="Proteomes" id="UP001497525"/>
    </source>
</evidence>
<dbReference type="EMBL" id="CAXLJL010000129">
    <property type="protein sequence ID" value="CAL5132558.1"/>
    <property type="molecule type" value="Genomic_DNA"/>
</dbReference>
<comment type="caution">
    <text evidence="2">The sequence shown here is derived from an EMBL/GenBank/DDBJ whole genome shotgun (WGS) entry which is preliminary data.</text>
</comment>
<organism evidence="2 3">
    <name type="scientific">Calicophoron daubneyi</name>
    <name type="common">Rumen fluke</name>
    <name type="synonym">Paramphistomum daubneyi</name>
    <dbReference type="NCBI Taxonomy" id="300641"/>
    <lineage>
        <taxon>Eukaryota</taxon>
        <taxon>Metazoa</taxon>
        <taxon>Spiralia</taxon>
        <taxon>Lophotrochozoa</taxon>
        <taxon>Platyhelminthes</taxon>
        <taxon>Trematoda</taxon>
        <taxon>Digenea</taxon>
        <taxon>Plagiorchiida</taxon>
        <taxon>Pronocephalata</taxon>
        <taxon>Paramphistomoidea</taxon>
        <taxon>Paramphistomidae</taxon>
        <taxon>Calicophoron</taxon>
    </lineage>
</organism>
<reference evidence="2" key="1">
    <citation type="submission" date="2024-06" db="EMBL/GenBank/DDBJ databases">
        <authorList>
            <person name="Liu X."/>
            <person name="Lenzi L."/>
            <person name="Haldenby T S."/>
            <person name="Uol C."/>
        </authorList>
    </citation>
    <scope>NUCLEOTIDE SEQUENCE</scope>
</reference>
<feature type="compositionally biased region" description="Basic and acidic residues" evidence="1">
    <location>
        <begin position="9"/>
        <end position="21"/>
    </location>
</feature>
<evidence type="ECO:0008006" key="4">
    <source>
        <dbReference type="Google" id="ProtNLM"/>
    </source>
</evidence>
<feature type="region of interest" description="Disordered" evidence="1">
    <location>
        <begin position="1"/>
        <end position="21"/>
    </location>
</feature>
<name>A0AAV2T819_CALDB</name>
<dbReference type="Proteomes" id="UP001497525">
    <property type="component" value="Unassembled WGS sequence"/>
</dbReference>
<feature type="region of interest" description="Disordered" evidence="1">
    <location>
        <begin position="56"/>
        <end position="122"/>
    </location>
</feature>
<feature type="compositionally biased region" description="Polar residues" evidence="1">
    <location>
        <begin position="63"/>
        <end position="75"/>
    </location>
</feature>
<sequence length="326" mass="37278">MKGPRRLNSSKEDLFRPKWTPQDDRLLKKEFASETDFRHITHSAEHQAQEVAKAIGRIDSDSSSKVTNAKATSKSVDSRTKSHRTEAAVSWSDSGDSPNGSKKAPKHTAEEASQRNAKPETINVEQEKDKKVHFQIHKFNSRLKSQNAIRAVVRKKSMEEDYLENLKDEELGEVVKVQAPSFEEKKMKHPGTLGLFDLEGTESVTLETALIPAIRGRLTGIFTEEQVSEFTELTNYDNHGKLNEAEFTSLVGLAERMYAIQNIKLSHPRLWSLLPCPLEKVDFHNIQQRLRLVEVSPELLKLLYKIQELSEIDYDQFFRETDILLH</sequence>
<protein>
    <recommendedName>
        <fullName evidence="4">EF-hand domain-containing protein</fullName>
    </recommendedName>
</protein>
<feature type="compositionally biased region" description="Polar residues" evidence="1">
    <location>
        <begin position="91"/>
        <end position="100"/>
    </location>
</feature>
<accession>A0AAV2T819</accession>
<feature type="compositionally biased region" description="Basic and acidic residues" evidence="1">
    <location>
        <begin position="76"/>
        <end position="86"/>
    </location>
</feature>
<proteinExistence type="predicted"/>
<dbReference type="AlphaFoldDB" id="A0AAV2T819"/>
<evidence type="ECO:0000256" key="1">
    <source>
        <dbReference type="SAM" id="MobiDB-lite"/>
    </source>
</evidence>